<dbReference type="EMBL" id="CP000091">
    <property type="protein sequence ID" value="AAZ63931.1"/>
    <property type="molecule type" value="Genomic_DNA"/>
</dbReference>
<name>Q46SF3_CUPPJ</name>
<sequence>MVPRNDCTGLNSAFIASAFPAKARLAGLLPPRRDAITLIVLFPCPHLCWDHGAASSAGGCTNLHGAVNRLDTIVADTDPDALFRRVGYYDFRACTELTSSGLNQGFVLVRHHTLIGTVQTVFRAGKPQAQRDMALFMALEKLGQLAALAARDRLPKRHG</sequence>
<accession>Q46SF3</accession>
<evidence type="ECO:0000313" key="1">
    <source>
        <dbReference type="EMBL" id="AAZ63931.1"/>
    </source>
</evidence>
<dbReference type="KEGG" id="reu:Reut_B4581"/>
<proteinExistence type="predicted"/>
<dbReference type="HOGENOM" id="CLU_1657917_0_0_4"/>
<organism evidence="1">
    <name type="scientific">Cupriavidus pinatubonensis (strain JMP 134 / LMG 1197)</name>
    <name type="common">Cupriavidus necator (strain JMP 134)</name>
    <dbReference type="NCBI Taxonomy" id="264198"/>
    <lineage>
        <taxon>Bacteria</taxon>
        <taxon>Pseudomonadati</taxon>
        <taxon>Pseudomonadota</taxon>
        <taxon>Betaproteobacteria</taxon>
        <taxon>Burkholderiales</taxon>
        <taxon>Burkholderiaceae</taxon>
        <taxon>Cupriavidus</taxon>
    </lineage>
</organism>
<gene>
    <name evidence="1" type="ordered locus">Reut_B4581</name>
</gene>
<dbReference type="AlphaFoldDB" id="Q46SF3"/>
<reference evidence="1" key="1">
    <citation type="submission" date="2005-08" db="EMBL/GenBank/DDBJ databases">
        <title>Complete sequence of chromosome 2 of Ralstonia eutropha JMP134.</title>
        <authorList>
            <person name="Copeland A."/>
            <person name="Lucas S."/>
            <person name="Lapidus A."/>
            <person name="Barry K."/>
            <person name="Detter J.C."/>
            <person name="Glavina T."/>
            <person name="Hammon N."/>
            <person name="Israni S."/>
            <person name="Pitluck S."/>
            <person name="Goltsman E."/>
            <person name="Martinez M."/>
            <person name="Schmutz J."/>
            <person name="Larimer F."/>
            <person name="Land M."/>
            <person name="Lykidis A."/>
            <person name="Richardson P."/>
        </authorList>
    </citation>
    <scope>NUCLEOTIDE SEQUENCE [LARGE SCALE GENOMIC DNA]</scope>
    <source>
        <strain evidence="1">JMP134</strain>
    </source>
</reference>
<protein>
    <submittedName>
        <fullName evidence="1">Uncharacterized protein</fullName>
    </submittedName>
</protein>